<dbReference type="RefSeq" id="WP_099149563.1">
    <property type="nucleotide sequence ID" value="NZ_PDUD01000011.1"/>
</dbReference>
<dbReference type="Pfam" id="PF05935">
    <property type="entry name" value="Arylsulfotrans"/>
    <property type="match status" value="1"/>
</dbReference>
<dbReference type="InterPro" id="IPR010262">
    <property type="entry name" value="Arylsulfotransferase_bact"/>
</dbReference>
<keyword evidence="3" id="KW-1185">Reference proteome</keyword>
<dbReference type="Pfam" id="PF18962">
    <property type="entry name" value="Por_Secre_tail"/>
    <property type="match status" value="1"/>
</dbReference>
<comment type="caution">
    <text evidence="2">The sequence shown here is derived from an EMBL/GenBank/DDBJ whole genome shotgun (WGS) entry which is preliminary data.</text>
</comment>
<dbReference type="EMBL" id="PDUD01000011">
    <property type="protein sequence ID" value="PHN07229.1"/>
    <property type="molecule type" value="Genomic_DNA"/>
</dbReference>
<dbReference type="AlphaFoldDB" id="A0A2D0NGD2"/>
<dbReference type="Proteomes" id="UP000223913">
    <property type="component" value="Unassembled WGS sequence"/>
</dbReference>
<reference evidence="2 3" key="1">
    <citation type="submission" date="2017-10" db="EMBL/GenBank/DDBJ databases">
        <title>The draft genome sequence of Lewinella nigricans NBRC 102662.</title>
        <authorList>
            <person name="Wang K."/>
        </authorList>
    </citation>
    <scope>NUCLEOTIDE SEQUENCE [LARGE SCALE GENOMIC DNA]</scope>
    <source>
        <strain evidence="2 3">NBRC 102662</strain>
    </source>
</reference>
<evidence type="ECO:0000313" key="3">
    <source>
        <dbReference type="Proteomes" id="UP000223913"/>
    </source>
</evidence>
<proteinExistence type="predicted"/>
<protein>
    <recommendedName>
        <fullName evidence="1">Secretion system C-terminal sorting domain-containing protein</fullName>
    </recommendedName>
</protein>
<gene>
    <name evidence="2" type="ORF">CRP01_08385</name>
</gene>
<dbReference type="SUPFAM" id="SSF50998">
    <property type="entry name" value="Quinoprotein alcohol dehydrogenase-like"/>
    <property type="match status" value="1"/>
</dbReference>
<dbReference type="InterPro" id="IPR053143">
    <property type="entry name" value="Arylsulfate_ST"/>
</dbReference>
<dbReference type="NCBIfam" id="TIGR04183">
    <property type="entry name" value="Por_Secre_tail"/>
    <property type="match status" value="1"/>
</dbReference>
<dbReference type="InterPro" id="IPR011047">
    <property type="entry name" value="Quinoprotein_ADH-like_sf"/>
</dbReference>
<feature type="domain" description="Secretion system C-terminal sorting" evidence="1">
    <location>
        <begin position="489"/>
        <end position="547"/>
    </location>
</feature>
<dbReference type="PANTHER" id="PTHR35340:SF5">
    <property type="entry name" value="ASST-DOMAIN-CONTAINING PROTEIN"/>
    <property type="match status" value="1"/>
</dbReference>
<sequence>MKLAIPICSALILWQLTGLGLFAQNTVGLLSIEAGETYEGYNLIYPHNQPNVYLLDLCGEVVHTWTDDDNFRPGNSAYILPNGNLVKTKRENSFLNDPIWAGGGGAIVEIRNWDNLPLFSFELNDSLYRLHHDVAPLPNGNVLMITWERKTGAEARAAGRAADLLPEDELWSEAILEWDPRKDSIVWSWSVFDHLVQDLDEEVANFGVVADHPELIDINYDEHDGHPDWLHVNAIGYNPVLDQIVLSVPYFNEMWVIDHSTTTEEAAGHSGGNAGKGGDLLFRWGNPAAYDQGTEADKQLFFQHDVHWVAPQATAEDPAFGSIAVYNNRAPGGRSPGQIVAAVPESGGYTYPLTDGVFEPADFAVTVTHPGDEQRVNSASVSSVQFLPNGNTLLLAGRWGFAYEIAPDRSVVWEYVVPLKNGGPAVQGDTLGISDNLTFRMERYAADYVAFEGRDLSPKGYLEQEPNEGYCALLLPAREPLAERTDIHIYPNPVRRDLTIEWTENGVPLQMQLHDLSGKTVERFSIRSGMNTVDLSRLEAGIYLLRAPGMIARKIVVLP</sequence>
<dbReference type="InterPro" id="IPR026444">
    <property type="entry name" value="Secre_tail"/>
</dbReference>
<dbReference type="OrthoDB" id="264813at2"/>
<evidence type="ECO:0000313" key="2">
    <source>
        <dbReference type="EMBL" id="PHN07229.1"/>
    </source>
</evidence>
<dbReference type="GO" id="GO:0004062">
    <property type="term" value="F:aryl sulfotransferase activity"/>
    <property type="evidence" value="ECO:0007669"/>
    <property type="project" value="InterPro"/>
</dbReference>
<evidence type="ECO:0000259" key="1">
    <source>
        <dbReference type="Pfam" id="PF18962"/>
    </source>
</evidence>
<dbReference type="PANTHER" id="PTHR35340">
    <property type="entry name" value="PQQ ENZYME REPEAT PROTEIN-RELATED"/>
    <property type="match status" value="1"/>
</dbReference>
<name>A0A2D0NGD2_FLAN2</name>
<organism evidence="2 3">
    <name type="scientific">Flavilitoribacter nigricans (strain ATCC 23147 / DSM 23189 / NBRC 102662 / NCIMB 1420 / SS-2)</name>
    <name type="common">Lewinella nigricans</name>
    <dbReference type="NCBI Taxonomy" id="1122177"/>
    <lineage>
        <taxon>Bacteria</taxon>
        <taxon>Pseudomonadati</taxon>
        <taxon>Bacteroidota</taxon>
        <taxon>Saprospiria</taxon>
        <taxon>Saprospirales</taxon>
        <taxon>Lewinellaceae</taxon>
        <taxon>Flavilitoribacter</taxon>
    </lineage>
</organism>
<accession>A0A2D0NGD2</accession>